<dbReference type="eggNOG" id="ENOG5033HQJ">
    <property type="taxonomic scope" value="Bacteria"/>
</dbReference>
<proteinExistence type="predicted"/>
<name>A0A085G4S9_9ENTR</name>
<protein>
    <submittedName>
        <fullName evidence="1">Phage protein</fullName>
    </submittedName>
</protein>
<evidence type="ECO:0000313" key="2">
    <source>
        <dbReference type="Proteomes" id="UP000028653"/>
    </source>
</evidence>
<comment type="caution">
    <text evidence="1">The sequence shown here is derived from an EMBL/GenBank/DDBJ whole genome shotgun (WGS) entry which is preliminary data.</text>
</comment>
<sequence>MHNATLSKNVSARRGNKNPVIAHLSIEAYHKLNRASAVSQFVGGDLQHREMNGLHQLYIPQIFSYLHEDISFVLEELKAKGLCQEFLSQSGLTEINDGE</sequence>
<dbReference type="RefSeq" id="WP_034497833.1">
    <property type="nucleotide sequence ID" value="NZ_JMPI01000054.1"/>
</dbReference>
<dbReference type="Proteomes" id="UP000028653">
    <property type="component" value="Unassembled WGS sequence"/>
</dbReference>
<organism evidence="1 2">
    <name type="scientific">Buttiauxella agrestis ATCC 33320</name>
    <dbReference type="NCBI Taxonomy" id="1006004"/>
    <lineage>
        <taxon>Bacteria</taxon>
        <taxon>Pseudomonadati</taxon>
        <taxon>Pseudomonadota</taxon>
        <taxon>Gammaproteobacteria</taxon>
        <taxon>Enterobacterales</taxon>
        <taxon>Enterobacteriaceae</taxon>
        <taxon>Buttiauxella</taxon>
    </lineage>
</organism>
<dbReference type="Pfam" id="PF25738">
    <property type="entry name" value="Derepression"/>
    <property type="match status" value="1"/>
</dbReference>
<dbReference type="InterPro" id="IPR057872">
    <property type="entry name" value="Derepression"/>
</dbReference>
<dbReference type="EMBL" id="JMPI01000054">
    <property type="protein sequence ID" value="KFC78724.1"/>
    <property type="molecule type" value="Genomic_DNA"/>
</dbReference>
<keyword evidence="2" id="KW-1185">Reference proteome</keyword>
<evidence type="ECO:0000313" key="1">
    <source>
        <dbReference type="EMBL" id="KFC78724.1"/>
    </source>
</evidence>
<accession>A0A085G4S9</accession>
<dbReference type="STRING" id="1006004.GBAG_3170"/>
<gene>
    <name evidence="1" type="ORF">GBAG_3170</name>
</gene>
<reference evidence="1 2" key="1">
    <citation type="submission" date="2014-05" db="EMBL/GenBank/DDBJ databases">
        <title>ATOL: Assembling a taxonomically balanced genome-scale reconstruction of the evolutionary history of the Enterobacteriaceae.</title>
        <authorList>
            <person name="Plunkett G.III."/>
            <person name="Neeno-Eckwall E.C."/>
            <person name="Glasner J.D."/>
            <person name="Perna N.T."/>
        </authorList>
    </citation>
    <scope>NUCLEOTIDE SEQUENCE [LARGE SCALE GENOMIC DNA]</scope>
    <source>
        <strain evidence="1 2">ATCC 33320</strain>
    </source>
</reference>
<dbReference type="AlphaFoldDB" id="A0A085G4S9"/>